<proteinExistence type="predicted"/>
<keyword evidence="2" id="KW-1185">Reference proteome</keyword>
<evidence type="ECO:0000313" key="2">
    <source>
        <dbReference type="Proteomes" id="UP000053257"/>
    </source>
</evidence>
<evidence type="ECO:0000313" key="1">
    <source>
        <dbReference type="EMBL" id="KIP01749.1"/>
    </source>
</evidence>
<accession>A0A0C3NB67</accession>
<gene>
    <name evidence="1" type="ORF">PHLGIDRAFT_336510</name>
</gene>
<dbReference type="HOGENOM" id="CLU_1627689_0_0_1"/>
<sequence length="163" mass="18307">MSRPADESYLASRAAGRVRQSAQLFVAPPDCGRARLSYIRVSETTTRMRCRAQRLTTPRDSTTTSCTPSWNSSSSTNSYLSCAPAVLSTSSARPCCSRPSLHPDQRRFVLYRRHFLLSDPSRFIHISQQLAVRLHGPSAHAQLIRRLRTLHLRALDILFNPGI</sequence>
<dbReference type="Proteomes" id="UP000053257">
    <property type="component" value="Unassembled WGS sequence"/>
</dbReference>
<protein>
    <submittedName>
        <fullName evidence="1">Uncharacterized protein</fullName>
    </submittedName>
</protein>
<dbReference type="EMBL" id="KN840740">
    <property type="protein sequence ID" value="KIP01749.1"/>
    <property type="molecule type" value="Genomic_DNA"/>
</dbReference>
<dbReference type="AlphaFoldDB" id="A0A0C3NB67"/>
<organism evidence="1 2">
    <name type="scientific">Phlebiopsis gigantea (strain 11061_1 CR5-6)</name>
    <name type="common">White-rot fungus</name>
    <name type="synonym">Peniophora gigantea</name>
    <dbReference type="NCBI Taxonomy" id="745531"/>
    <lineage>
        <taxon>Eukaryota</taxon>
        <taxon>Fungi</taxon>
        <taxon>Dikarya</taxon>
        <taxon>Basidiomycota</taxon>
        <taxon>Agaricomycotina</taxon>
        <taxon>Agaricomycetes</taxon>
        <taxon>Polyporales</taxon>
        <taxon>Phanerochaetaceae</taxon>
        <taxon>Phlebiopsis</taxon>
    </lineage>
</organism>
<reference evidence="1 2" key="1">
    <citation type="journal article" date="2014" name="PLoS Genet.">
        <title>Analysis of the Phlebiopsis gigantea genome, transcriptome and secretome provides insight into its pioneer colonization strategies of wood.</title>
        <authorList>
            <person name="Hori C."/>
            <person name="Ishida T."/>
            <person name="Igarashi K."/>
            <person name="Samejima M."/>
            <person name="Suzuki H."/>
            <person name="Master E."/>
            <person name="Ferreira P."/>
            <person name="Ruiz-Duenas F.J."/>
            <person name="Held B."/>
            <person name="Canessa P."/>
            <person name="Larrondo L.F."/>
            <person name="Schmoll M."/>
            <person name="Druzhinina I.S."/>
            <person name="Kubicek C.P."/>
            <person name="Gaskell J.A."/>
            <person name="Kersten P."/>
            <person name="St John F."/>
            <person name="Glasner J."/>
            <person name="Sabat G."/>
            <person name="Splinter BonDurant S."/>
            <person name="Syed K."/>
            <person name="Yadav J."/>
            <person name="Mgbeahuruike A.C."/>
            <person name="Kovalchuk A."/>
            <person name="Asiegbu F.O."/>
            <person name="Lackner G."/>
            <person name="Hoffmeister D."/>
            <person name="Rencoret J."/>
            <person name="Gutierrez A."/>
            <person name="Sun H."/>
            <person name="Lindquist E."/>
            <person name="Barry K."/>
            <person name="Riley R."/>
            <person name="Grigoriev I.V."/>
            <person name="Henrissat B."/>
            <person name="Kues U."/>
            <person name="Berka R.M."/>
            <person name="Martinez A.T."/>
            <person name="Covert S.F."/>
            <person name="Blanchette R.A."/>
            <person name="Cullen D."/>
        </authorList>
    </citation>
    <scope>NUCLEOTIDE SEQUENCE [LARGE SCALE GENOMIC DNA]</scope>
    <source>
        <strain evidence="1 2">11061_1 CR5-6</strain>
    </source>
</reference>
<name>A0A0C3NB67_PHLG1</name>